<evidence type="ECO:0000313" key="2">
    <source>
        <dbReference type="Proteomes" id="UP000054337"/>
    </source>
</evidence>
<name>W7EYR5_BIPV3</name>
<dbReference type="RefSeq" id="XP_014558737.1">
    <property type="nucleotide sequence ID" value="XM_014703251.1"/>
</dbReference>
<evidence type="ECO:0000313" key="1">
    <source>
        <dbReference type="EMBL" id="EUN29157.1"/>
    </source>
</evidence>
<sequence length="53" mass="6217">MRVHLKKYFLAPNPPYSNQDIKEKVAHIKIFNPTASEKNSIVHSMPRKKRIQS</sequence>
<dbReference type="EMBL" id="KI968715">
    <property type="protein sequence ID" value="EUN29157.1"/>
    <property type="molecule type" value="Genomic_DNA"/>
</dbReference>
<organism evidence="1 2">
    <name type="scientific">Bipolaris victoriae (strain FI3)</name>
    <name type="common">Victoria blight of oats agent</name>
    <name type="synonym">Cochliobolus victoriae</name>
    <dbReference type="NCBI Taxonomy" id="930091"/>
    <lineage>
        <taxon>Eukaryota</taxon>
        <taxon>Fungi</taxon>
        <taxon>Dikarya</taxon>
        <taxon>Ascomycota</taxon>
        <taxon>Pezizomycotina</taxon>
        <taxon>Dothideomycetes</taxon>
        <taxon>Pleosporomycetidae</taxon>
        <taxon>Pleosporales</taxon>
        <taxon>Pleosporineae</taxon>
        <taxon>Pleosporaceae</taxon>
        <taxon>Bipolaris</taxon>
    </lineage>
</organism>
<protein>
    <submittedName>
        <fullName evidence="1">Uncharacterized protein</fullName>
    </submittedName>
</protein>
<dbReference type="GeneID" id="26259771"/>
<reference evidence="1 2" key="1">
    <citation type="journal article" date="2013" name="PLoS Genet.">
        <title>Comparative genome structure, secondary metabolite, and effector coding capacity across Cochliobolus pathogens.</title>
        <authorList>
            <person name="Condon B.J."/>
            <person name="Leng Y."/>
            <person name="Wu D."/>
            <person name="Bushley K.E."/>
            <person name="Ohm R.A."/>
            <person name="Otillar R."/>
            <person name="Martin J."/>
            <person name="Schackwitz W."/>
            <person name="Grimwood J."/>
            <person name="MohdZainudin N."/>
            <person name="Xue C."/>
            <person name="Wang R."/>
            <person name="Manning V.A."/>
            <person name="Dhillon B."/>
            <person name="Tu Z.J."/>
            <person name="Steffenson B.J."/>
            <person name="Salamov A."/>
            <person name="Sun H."/>
            <person name="Lowry S."/>
            <person name="LaButti K."/>
            <person name="Han J."/>
            <person name="Copeland A."/>
            <person name="Lindquist E."/>
            <person name="Barry K."/>
            <person name="Schmutz J."/>
            <person name="Baker S.E."/>
            <person name="Ciuffetti L.M."/>
            <person name="Grigoriev I.V."/>
            <person name="Zhong S."/>
            <person name="Turgeon B.G."/>
        </authorList>
    </citation>
    <scope>NUCLEOTIDE SEQUENCE [LARGE SCALE GENOMIC DNA]</scope>
    <source>
        <strain evidence="1 2">FI3</strain>
    </source>
</reference>
<keyword evidence="2" id="KW-1185">Reference proteome</keyword>
<gene>
    <name evidence="1" type="ORF">COCVIDRAFT_93817</name>
</gene>
<dbReference type="AlphaFoldDB" id="W7EYR5"/>
<dbReference type="Proteomes" id="UP000054337">
    <property type="component" value="Unassembled WGS sequence"/>
</dbReference>
<accession>W7EYR5</accession>
<dbReference type="HOGENOM" id="CLU_3068309_0_0_1"/>
<proteinExistence type="predicted"/>